<dbReference type="PROSITE" id="PS50404">
    <property type="entry name" value="GST_NTER"/>
    <property type="match status" value="1"/>
</dbReference>
<gene>
    <name evidence="4" type="ORF">BCV70DRAFT_167151</name>
</gene>
<keyword evidence="4" id="KW-0808">Transferase</keyword>
<dbReference type="SUPFAM" id="SSF52833">
    <property type="entry name" value="Thioredoxin-like"/>
    <property type="match status" value="1"/>
</dbReference>
<dbReference type="PANTHER" id="PTHR44051:SF14">
    <property type="entry name" value="GLUTATHIONE S-TRANSFERASE II"/>
    <property type="match status" value="1"/>
</dbReference>
<evidence type="ECO:0000259" key="2">
    <source>
        <dbReference type="PROSITE" id="PS50404"/>
    </source>
</evidence>
<dbReference type="InterPro" id="IPR040079">
    <property type="entry name" value="Glutathione_S-Trfase"/>
</dbReference>
<dbReference type="SFLD" id="SFLDG01151">
    <property type="entry name" value="Main.2:_Nu-like"/>
    <property type="match status" value="1"/>
</dbReference>
<dbReference type="Proteomes" id="UP000246740">
    <property type="component" value="Unassembled WGS sequence"/>
</dbReference>
<dbReference type="EMBL" id="KZ819210">
    <property type="protein sequence ID" value="PWY97338.1"/>
    <property type="molecule type" value="Genomic_DNA"/>
</dbReference>
<dbReference type="OrthoDB" id="422574at2759"/>
<dbReference type="FunCoup" id="A0A317XIJ7">
    <property type="interactions" value="96"/>
</dbReference>
<sequence>MPAQYTLYSHNGGGPNPPKVAVLLEHLGIDYDVVKLDFGDDPEKGVKSAKFLQINPNGRVPALVSNDSEKFAVWESGAILQYLVDKHDKAGKFSGSTPEERAVVNQFLMFQMSAVGPVMGNVFFAHNYWEGAYGEKPRKDVFTRFEGETHRLVKLLEDQLAKQKQRGSDFIALDRPTIADFAFWPWIRIAGFGKLDFSSYPNVTKWCETIENDAHSKKAMEKLK</sequence>
<dbReference type="Pfam" id="PF13410">
    <property type="entry name" value="GST_C_2"/>
    <property type="match status" value="1"/>
</dbReference>
<evidence type="ECO:0000313" key="5">
    <source>
        <dbReference type="Proteomes" id="UP000246740"/>
    </source>
</evidence>
<dbReference type="SFLD" id="SFLDG00358">
    <property type="entry name" value="Main_(cytGST)"/>
    <property type="match status" value="1"/>
</dbReference>
<feature type="domain" description="GST N-terminal" evidence="2">
    <location>
        <begin position="3"/>
        <end position="91"/>
    </location>
</feature>
<dbReference type="InterPro" id="IPR036249">
    <property type="entry name" value="Thioredoxin-like_sf"/>
</dbReference>
<feature type="domain" description="GST C-terminal" evidence="3">
    <location>
        <begin position="97"/>
        <end position="224"/>
    </location>
</feature>
<evidence type="ECO:0000256" key="1">
    <source>
        <dbReference type="ARBA" id="ARBA00007409"/>
    </source>
</evidence>
<dbReference type="InterPro" id="IPR036282">
    <property type="entry name" value="Glutathione-S-Trfase_C_sf"/>
</dbReference>
<name>A0A317XIJ7_9BASI</name>
<dbReference type="PANTHER" id="PTHR44051">
    <property type="entry name" value="GLUTATHIONE S-TRANSFERASE-RELATED"/>
    <property type="match status" value="1"/>
</dbReference>
<dbReference type="InterPro" id="IPR004045">
    <property type="entry name" value="Glutathione_S-Trfase_N"/>
</dbReference>
<dbReference type="InParanoid" id="A0A317XIJ7"/>
<reference evidence="4 5" key="1">
    <citation type="journal article" date="2018" name="Mol. Biol. Evol.">
        <title>Broad Genomic Sampling Reveals a Smut Pathogenic Ancestry of the Fungal Clade Ustilaginomycotina.</title>
        <authorList>
            <person name="Kijpornyongpan T."/>
            <person name="Mondo S.J."/>
            <person name="Barry K."/>
            <person name="Sandor L."/>
            <person name="Lee J."/>
            <person name="Lipzen A."/>
            <person name="Pangilinan J."/>
            <person name="LaButti K."/>
            <person name="Hainaut M."/>
            <person name="Henrissat B."/>
            <person name="Grigoriev I.V."/>
            <person name="Spatafora J.W."/>
            <person name="Aime M.C."/>
        </authorList>
    </citation>
    <scope>NUCLEOTIDE SEQUENCE [LARGE SCALE GENOMIC DNA]</scope>
    <source>
        <strain evidence="4 5">MCA 3645</strain>
    </source>
</reference>
<protein>
    <submittedName>
        <fullName evidence="4">Glutathione S-transferase</fullName>
    </submittedName>
</protein>
<dbReference type="AlphaFoldDB" id="A0A317XIJ7"/>
<dbReference type="PROSITE" id="PS50405">
    <property type="entry name" value="GST_CTER"/>
    <property type="match status" value="1"/>
</dbReference>
<evidence type="ECO:0000313" key="4">
    <source>
        <dbReference type="EMBL" id="PWY97338.1"/>
    </source>
</evidence>
<dbReference type="Pfam" id="PF02798">
    <property type="entry name" value="GST_N"/>
    <property type="match status" value="1"/>
</dbReference>
<dbReference type="GO" id="GO:0016740">
    <property type="term" value="F:transferase activity"/>
    <property type="evidence" value="ECO:0007669"/>
    <property type="project" value="UniProtKB-KW"/>
</dbReference>
<dbReference type="STRING" id="1882483.A0A317XIJ7"/>
<proteinExistence type="inferred from homology"/>
<keyword evidence="5" id="KW-1185">Reference proteome</keyword>
<comment type="similarity">
    <text evidence="1">Belongs to the GST superfamily.</text>
</comment>
<organism evidence="4 5">
    <name type="scientific">Testicularia cyperi</name>
    <dbReference type="NCBI Taxonomy" id="1882483"/>
    <lineage>
        <taxon>Eukaryota</taxon>
        <taxon>Fungi</taxon>
        <taxon>Dikarya</taxon>
        <taxon>Basidiomycota</taxon>
        <taxon>Ustilaginomycotina</taxon>
        <taxon>Ustilaginomycetes</taxon>
        <taxon>Ustilaginales</taxon>
        <taxon>Anthracoideaceae</taxon>
        <taxon>Testicularia</taxon>
    </lineage>
</organism>
<dbReference type="InterPro" id="IPR010987">
    <property type="entry name" value="Glutathione-S-Trfase_C-like"/>
</dbReference>
<dbReference type="CDD" id="cd03048">
    <property type="entry name" value="GST_N_Ure2p_like"/>
    <property type="match status" value="1"/>
</dbReference>
<accession>A0A317XIJ7</accession>
<evidence type="ECO:0000259" key="3">
    <source>
        <dbReference type="PROSITE" id="PS50405"/>
    </source>
</evidence>
<dbReference type="Gene3D" id="3.40.30.10">
    <property type="entry name" value="Glutaredoxin"/>
    <property type="match status" value="1"/>
</dbReference>
<dbReference type="SFLD" id="SFLDS00019">
    <property type="entry name" value="Glutathione_Transferase_(cytos"/>
    <property type="match status" value="1"/>
</dbReference>
<dbReference type="SUPFAM" id="SSF47616">
    <property type="entry name" value="GST C-terminal domain-like"/>
    <property type="match status" value="1"/>
</dbReference>
<dbReference type="Gene3D" id="1.20.1050.10">
    <property type="match status" value="1"/>
</dbReference>